<evidence type="ECO:0000313" key="3">
    <source>
        <dbReference type="EMBL" id="CAF1020475.1"/>
    </source>
</evidence>
<feature type="coiled-coil region" evidence="1">
    <location>
        <begin position="95"/>
        <end position="138"/>
    </location>
</feature>
<evidence type="ECO:0000256" key="1">
    <source>
        <dbReference type="SAM" id="Coils"/>
    </source>
</evidence>
<dbReference type="AlphaFoldDB" id="A0A814F3M8"/>
<evidence type="ECO:0000313" key="2">
    <source>
        <dbReference type="EMBL" id="CAF0975450.1"/>
    </source>
</evidence>
<reference evidence="2" key="1">
    <citation type="submission" date="2021-02" db="EMBL/GenBank/DDBJ databases">
        <authorList>
            <person name="Nowell W R."/>
        </authorList>
    </citation>
    <scope>NUCLEOTIDE SEQUENCE</scope>
</reference>
<dbReference type="OrthoDB" id="10265990at2759"/>
<dbReference type="PANTHER" id="PTHR10721:SF1">
    <property type="entry name" value="MITOCHONDRIAL IMPORT INNER MEMBRANE TRANSLOCASE SUBUNIT TIM44"/>
    <property type="match status" value="1"/>
</dbReference>
<dbReference type="Proteomes" id="UP000682733">
    <property type="component" value="Unassembled WGS sequence"/>
</dbReference>
<dbReference type="EMBL" id="CAJOBC010002732">
    <property type="protein sequence ID" value="CAF3748324.1"/>
    <property type="molecule type" value="Genomic_DNA"/>
</dbReference>
<evidence type="ECO:0000313" key="5">
    <source>
        <dbReference type="EMBL" id="CAF3789133.1"/>
    </source>
</evidence>
<keyword evidence="6" id="KW-1185">Reference proteome</keyword>
<keyword evidence="1" id="KW-0175">Coiled coil</keyword>
<gene>
    <name evidence="2" type="ORF">GPM918_LOCUS12465</name>
    <name evidence="3" type="ORF">OVA965_LOCUS15478</name>
    <name evidence="4" type="ORF">SRO942_LOCUS12465</name>
    <name evidence="5" type="ORF">TMI583_LOCUS15487</name>
</gene>
<dbReference type="Proteomes" id="UP000681722">
    <property type="component" value="Unassembled WGS sequence"/>
</dbReference>
<comment type="caution">
    <text evidence="2">The sequence shown here is derived from an EMBL/GenBank/DDBJ whole genome shotgun (WGS) entry which is preliminary data.</text>
</comment>
<dbReference type="Proteomes" id="UP000677228">
    <property type="component" value="Unassembled WGS sequence"/>
</dbReference>
<feature type="non-terminal residue" evidence="2">
    <location>
        <position position="1"/>
    </location>
</feature>
<evidence type="ECO:0008006" key="7">
    <source>
        <dbReference type="Google" id="ProtNLM"/>
    </source>
</evidence>
<organism evidence="2 6">
    <name type="scientific">Didymodactylos carnosus</name>
    <dbReference type="NCBI Taxonomy" id="1234261"/>
    <lineage>
        <taxon>Eukaryota</taxon>
        <taxon>Metazoa</taxon>
        <taxon>Spiralia</taxon>
        <taxon>Gnathifera</taxon>
        <taxon>Rotifera</taxon>
        <taxon>Eurotatoria</taxon>
        <taxon>Bdelloidea</taxon>
        <taxon>Philodinida</taxon>
        <taxon>Philodinidae</taxon>
        <taxon>Didymodactylos</taxon>
    </lineage>
</organism>
<dbReference type="Proteomes" id="UP000663829">
    <property type="component" value="Unassembled WGS sequence"/>
</dbReference>
<protein>
    <recommendedName>
        <fullName evidence="7">Mitochondrial import inner membrane translocase subunit TIM44</fullName>
    </recommendedName>
</protein>
<dbReference type="InterPro" id="IPR039544">
    <property type="entry name" value="Tim44-like"/>
</dbReference>
<name>A0A814F3M8_9BILA</name>
<sequence length="248" mass="28106">MAKVLTTAKVCAPNLLLLTKNPSSTRSSNRSYTIQQSCPRTTGHSLITQQQLHILTRNHNPFVNSNNFTLNPVLILFRGNAQQPKGFLSKLMDDIQEEFSKNKDIKDNIKKFREQAKKLEDSTALKEARDKYKTLERETMKSSTVIREKIDQITEKVKDSDVMKKASELGQEMGKQAQKAAGKISETTEQITDTVTFKKVSERLSTIKEEVGDATKLTRPLGYCPPKVLRKRSETDLLKTEKIFDANT</sequence>
<dbReference type="GO" id="GO:0005743">
    <property type="term" value="C:mitochondrial inner membrane"/>
    <property type="evidence" value="ECO:0007669"/>
    <property type="project" value="TreeGrafter"/>
</dbReference>
<evidence type="ECO:0000313" key="4">
    <source>
        <dbReference type="EMBL" id="CAF3748324.1"/>
    </source>
</evidence>
<accession>A0A814F3M8</accession>
<dbReference type="GO" id="GO:0051087">
    <property type="term" value="F:protein-folding chaperone binding"/>
    <property type="evidence" value="ECO:0007669"/>
    <property type="project" value="TreeGrafter"/>
</dbReference>
<dbReference type="GO" id="GO:0030150">
    <property type="term" value="P:protein import into mitochondrial matrix"/>
    <property type="evidence" value="ECO:0007669"/>
    <property type="project" value="TreeGrafter"/>
</dbReference>
<proteinExistence type="predicted"/>
<dbReference type="EMBL" id="CAJNOQ010002732">
    <property type="protein sequence ID" value="CAF0975450.1"/>
    <property type="molecule type" value="Genomic_DNA"/>
</dbReference>
<dbReference type="PANTHER" id="PTHR10721">
    <property type="entry name" value="MITOCHONDRIAL IMPORT INNER MEMBRANE TRANSLOCASE SUBUNIT TIM44"/>
    <property type="match status" value="1"/>
</dbReference>
<evidence type="ECO:0000313" key="6">
    <source>
        <dbReference type="Proteomes" id="UP000663829"/>
    </source>
</evidence>
<dbReference type="EMBL" id="CAJNOK010006974">
    <property type="protein sequence ID" value="CAF1020475.1"/>
    <property type="molecule type" value="Genomic_DNA"/>
</dbReference>
<dbReference type="EMBL" id="CAJOBA010006985">
    <property type="protein sequence ID" value="CAF3789133.1"/>
    <property type="molecule type" value="Genomic_DNA"/>
</dbReference>